<dbReference type="Pfam" id="PF00756">
    <property type="entry name" value="Esterase"/>
    <property type="match status" value="1"/>
</dbReference>
<keyword evidence="4" id="KW-1185">Reference proteome</keyword>
<sequence length="453" mass="50128">MKRFLLFLVLIAAQISAQITLKITAVPANTPAGATIYVAGNFNGWNPASTPMVSDGAGNYTYTIPEGSGTLEYKFTRGSWATVEGNATGGQLPNRTATFTGSAQTLNHTIQTWEDLGAGNPSTAASNVHILSTDFAIPQLNRTRKIWIYLPPDYETSTKKYPVLYMQDGQNLFDNKTAYSGEWQIDETLNKLFSEGDYGAIVIGIDNGGEKRIDEYTPWNNPKYGGGEGDLYMQFIAETLKPYVDSHYRTRPEKEYNALIGSSLGALISNYGGVKYSETFEKIGSFSPAYWIVSQQFNDFIANSTADLSGTRIYFVAGATESTTLAADIAAVKNGMEADGLKAENTLVKLDSYGQHNENYWKGEFAAAYQWLFKTTTLNTKNSVKKKLVVGFEKNQMYVEGLTQKSEAKIYDLSGRLLEKVKLKNGWNDIKNTLKKGHYILQTENAAVRFMSK</sequence>
<evidence type="ECO:0000313" key="3">
    <source>
        <dbReference type="EMBL" id="SFJ12918.1"/>
    </source>
</evidence>
<evidence type="ECO:0000259" key="2">
    <source>
        <dbReference type="PROSITE" id="PS51166"/>
    </source>
</evidence>
<dbReference type="AlphaFoldDB" id="A0A1I3NUC4"/>
<dbReference type="PROSITE" id="PS51166">
    <property type="entry name" value="CBM20"/>
    <property type="match status" value="1"/>
</dbReference>
<dbReference type="InterPro" id="IPR029058">
    <property type="entry name" value="AB_hydrolase_fold"/>
</dbReference>
<dbReference type="Proteomes" id="UP000242560">
    <property type="component" value="Unassembled WGS sequence"/>
</dbReference>
<dbReference type="Gene3D" id="2.60.40.10">
    <property type="entry name" value="Immunoglobulins"/>
    <property type="match status" value="1"/>
</dbReference>
<dbReference type="RefSeq" id="WP_089820380.1">
    <property type="nucleotide sequence ID" value="NZ_FORQ01000005.1"/>
</dbReference>
<gene>
    <name evidence="3" type="ORF">SAMN05421638_2239</name>
</gene>
<dbReference type="PANTHER" id="PTHR48098">
    <property type="entry name" value="ENTEROCHELIN ESTERASE-RELATED"/>
    <property type="match status" value="1"/>
</dbReference>
<dbReference type="InterPro" id="IPR014756">
    <property type="entry name" value="Ig_E-set"/>
</dbReference>
<dbReference type="InterPro" id="IPR000801">
    <property type="entry name" value="Esterase-like"/>
</dbReference>
<protein>
    <submittedName>
        <fullName evidence="3">Por secretion system C-terminal sorting domain-containing protein</fullName>
    </submittedName>
</protein>
<dbReference type="InterPro" id="IPR013783">
    <property type="entry name" value="Ig-like_fold"/>
</dbReference>
<dbReference type="InterPro" id="IPR002044">
    <property type="entry name" value="CBM20"/>
</dbReference>
<dbReference type="CDD" id="cd02859">
    <property type="entry name" value="E_set_AMPKbeta_like_N"/>
    <property type="match status" value="1"/>
</dbReference>
<reference evidence="4" key="1">
    <citation type="submission" date="2016-10" db="EMBL/GenBank/DDBJ databases">
        <authorList>
            <person name="Varghese N."/>
            <person name="Submissions S."/>
        </authorList>
    </citation>
    <scope>NUCLEOTIDE SEQUENCE [LARGE SCALE GENOMIC DNA]</scope>
    <source>
        <strain evidence="4">DSM 22251</strain>
    </source>
</reference>
<accession>A0A1I3NUC4</accession>
<dbReference type="InterPro" id="IPR050583">
    <property type="entry name" value="Mycobacterial_A85_antigen"/>
</dbReference>
<name>A0A1I3NUC4_9FLAO</name>
<keyword evidence="1" id="KW-0732">Signal</keyword>
<dbReference type="PANTHER" id="PTHR48098:SF6">
    <property type="entry name" value="FERRI-BACILLIBACTIN ESTERASE BESA"/>
    <property type="match status" value="1"/>
</dbReference>
<evidence type="ECO:0000256" key="1">
    <source>
        <dbReference type="SAM" id="SignalP"/>
    </source>
</evidence>
<organism evidence="3 4">
    <name type="scientific">Kaistella treverensis</name>
    <dbReference type="NCBI Taxonomy" id="631455"/>
    <lineage>
        <taxon>Bacteria</taxon>
        <taxon>Pseudomonadati</taxon>
        <taxon>Bacteroidota</taxon>
        <taxon>Flavobacteriia</taxon>
        <taxon>Flavobacteriales</taxon>
        <taxon>Weeksellaceae</taxon>
        <taxon>Chryseobacterium group</taxon>
        <taxon>Kaistella</taxon>
    </lineage>
</organism>
<feature type="chain" id="PRO_5015319267" evidence="1">
    <location>
        <begin position="18"/>
        <end position="453"/>
    </location>
</feature>
<dbReference type="SUPFAM" id="SSF53474">
    <property type="entry name" value="alpha/beta-Hydrolases"/>
    <property type="match status" value="1"/>
</dbReference>
<dbReference type="EMBL" id="FORQ01000005">
    <property type="protein sequence ID" value="SFJ12918.1"/>
    <property type="molecule type" value="Genomic_DNA"/>
</dbReference>
<feature type="domain" description="CBM20" evidence="2">
    <location>
        <begin position="9"/>
        <end position="115"/>
    </location>
</feature>
<dbReference type="SUPFAM" id="SSF81296">
    <property type="entry name" value="E set domains"/>
    <property type="match status" value="1"/>
</dbReference>
<feature type="signal peptide" evidence="1">
    <location>
        <begin position="1"/>
        <end position="17"/>
    </location>
</feature>
<evidence type="ECO:0000313" key="4">
    <source>
        <dbReference type="Proteomes" id="UP000242560"/>
    </source>
</evidence>
<proteinExistence type="predicted"/>
<dbReference type="GO" id="GO:2001070">
    <property type="term" value="F:starch binding"/>
    <property type="evidence" value="ECO:0007669"/>
    <property type="project" value="InterPro"/>
</dbReference>
<dbReference type="SMART" id="SM01065">
    <property type="entry name" value="CBM_2"/>
    <property type="match status" value="1"/>
</dbReference>
<dbReference type="Gene3D" id="3.40.50.1820">
    <property type="entry name" value="alpha/beta hydrolase"/>
    <property type="match status" value="1"/>
</dbReference>